<protein>
    <recommendedName>
        <fullName evidence="1">Xylose isomerase-like TIM barrel domain-containing protein</fullName>
    </recommendedName>
</protein>
<dbReference type="EMBL" id="BARW01031665">
    <property type="protein sequence ID" value="GAJ04894.1"/>
    <property type="molecule type" value="Genomic_DNA"/>
</dbReference>
<proteinExistence type="predicted"/>
<dbReference type="AlphaFoldDB" id="X1THZ1"/>
<comment type="caution">
    <text evidence="2">The sequence shown here is derived from an EMBL/GenBank/DDBJ whole genome shotgun (WGS) entry which is preliminary data.</text>
</comment>
<dbReference type="InterPro" id="IPR013022">
    <property type="entry name" value="Xyl_isomerase-like_TIM-brl"/>
</dbReference>
<feature type="domain" description="Xylose isomerase-like TIM barrel" evidence="1">
    <location>
        <begin position="28"/>
        <end position="179"/>
    </location>
</feature>
<sequence length="194" mass="22301">MDDLYIGINLPGSSNPDTIRGLLGRFEKDGFDYIEFTLDMLPLIIGGEIKRDYVDIIRSLLGEFSFKYSAHIGRGVDLRDTERFELQKKVLFSSIEISSILGMNPLVLHYEEQSKNQSVEERFLEVHIEAADYAAGYGITLCIENIEVERVDPVIEFVKMVSRPNFLMNFDTGHAFLASRYFHFDFLESLKRSL</sequence>
<organism evidence="2">
    <name type="scientific">marine sediment metagenome</name>
    <dbReference type="NCBI Taxonomy" id="412755"/>
    <lineage>
        <taxon>unclassified sequences</taxon>
        <taxon>metagenomes</taxon>
        <taxon>ecological metagenomes</taxon>
    </lineage>
</organism>
<dbReference type="SUPFAM" id="SSF51658">
    <property type="entry name" value="Xylose isomerase-like"/>
    <property type="match status" value="1"/>
</dbReference>
<feature type="non-terminal residue" evidence="2">
    <location>
        <position position="194"/>
    </location>
</feature>
<dbReference type="Pfam" id="PF01261">
    <property type="entry name" value="AP_endonuc_2"/>
    <property type="match status" value="1"/>
</dbReference>
<name>X1THZ1_9ZZZZ</name>
<reference evidence="2" key="1">
    <citation type="journal article" date="2014" name="Front. Microbiol.">
        <title>High frequency of phylogenetically diverse reductive dehalogenase-homologous genes in deep subseafloor sedimentary metagenomes.</title>
        <authorList>
            <person name="Kawai M."/>
            <person name="Futagami T."/>
            <person name="Toyoda A."/>
            <person name="Takaki Y."/>
            <person name="Nishi S."/>
            <person name="Hori S."/>
            <person name="Arai W."/>
            <person name="Tsubouchi T."/>
            <person name="Morono Y."/>
            <person name="Uchiyama I."/>
            <person name="Ito T."/>
            <person name="Fujiyama A."/>
            <person name="Inagaki F."/>
            <person name="Takami H."/>
        </authorList>
    </citation>
    <scope>NUCLEOTIDE SEQUENCE</scope>
    <source>
        <strain evidence="2">Expedition CK06-06</strain>
    </source>
</reference>
<dbReference type="Gene3D" id="3.20.20.150">
    <property type="entry name" value="Divalent-metal-dependent TIM barrel enzymes"/>
    <property type="match status" value="1"/>
</dbReference>
<gene>
    <name evidence="2" type="ORF">S12H4_50307</name>
</gene>
<accession>X1THZ1</accession>
<dbReference type="InterPro" id="IPR036237">
    <property type="entry name" value="Xyl_isomerase-like_sf"/>
</dbReference>
<evidence type="ECO:0000259" key="1">
    <source>
        <dbReference type="Pfam" id="PF01261"/>
    </source>
</evidence>
<evidence type="ECO:0000313" key="2">
    <source>
        <dbReference type="EMBL" id="GAJ04894.1"/>
    </source>
</evidence>